<dbReference type="Pfam" id="PF00188">
    <property type="entry name" value="CAP"/>
    <property type="match status" value="1"/>
</dbReference>
<dbReference type="RefSeq" id="WP_117561264.1">
    <property type="nucleotide sequence ID" value="NZ_QRPK01000070.1"/>
</dbReference>
<evidence type="ECO:0000259" key="3">
    <source>
        <dbReference type="Pfam" id="PF00188"/>
    </source>
</evidence>
<dbReference type="InterPro" id="IPR014044">
    <property type="entry name" value="CAP_dom"/>
</dbReference>
<comment type="caution">
    <text evidence="4">The sequence shown here is derived from an EMBL/GenBank/DDBJ whole genome shotgun (WGS) entry which is preliminary data.</text>
</comment>
<reference evidence="4 5" key="1">
    <citation type="submission" date="2018-08" db="EMBL/GenBank/DDBJ databases">
        <title>A genome reference for cultivated species of the human gut microbiota.</title>
        <authorList>
            <person name="Zou Y."/>
            <person name="Xue W."/>
            <person name="Luo G."/>
        </authorList>
    </citation>
    <scope>NUCLEOTIDE SEQUENCE [LARGE SCALE GENOMIC DNA]</scope>
    <source>
        <strain evidence="4 5">AF35-6BH</strain>
    </source>
</reference>
<evidence type="ECO:0000313" key="5">
    <source>
        <dbReference type="Proteomes" id="UP000284868"/>
    </source>
</evidence>
<dbReference type="Gene3D" id="3.40.33.10">
    <property type="entry name" value="CAP"/>
    <property type="match status" value="1"/>
</dbReference>
<dbReference type="InterPro" id="IPR035940">
    <property type="entry name" value="CAP_sf"/>
</dbReference>
<feature type="chain" id="PRO_5039730359" description="SCP domain-containing protein" evidence="2">
    <location>
        <begin position="23"/>
        <end position="236"/>
    </location>
</feature>
<feature type="domain" description="SCP" evidence="3">
    <location>
        <begin position="143"/>
        <end position="229"/>
    </location>
</feature>
<keyword evidence="2" id="KW-0732">Signal</keyword>
<evidence type="ECO:0000256" key="2">
    <source>
        <dbReference type="SAM" id="SignalP"/>
    </source>
</evidence>
<feature type="region of interest" description="Disordered" evidence="1">
    <location>
        <begin position="21"/>
        <end position="120"/>
    </location>
</feature>
<dbReference type="CDD" id="cd05379">
    <property type="entry name" value="CAP_bacterial"/>
    <property type="match status" value="1"/>
</dbReference>
<feature type="compositionally biased region" description="Polar residues" evidence="1">
    <location>
        <begin position="108"/>
        <end position="118"/>
    </location>
</feature>
<dbReference type="Proteomes" id="UP000284868">
    <property type="component" value="Unassembled WGS sequence"/>
</dbReference>
<dbReference type="AlphaFoldDB" id="A0A415P353"/>
<feature type="compositionally biased region" description="Basic and acidic residues" evidence="1">
    <location>
        <begin position="45"/>
        <end position="106"/>
    </location>
</feature>
<proteinExistence type="predicted"/>
<evidence type="ECO:0000256" key="1">
    <source>
        <dbReference type="SAM" id="MobiDB-lite"/>
    </source>
</evidence>
<gene>
    <name evidence="4" type="ORF">DWZ83_09270</name>
</gene>
<feature type="signal peptide" evidence="2">
    <location>
        <begin position="1"/>
        <end position="22"/>
    </location>
</feature>
<evidence type="ECO:0000313" key="4">
    <source>
        <dbReference type="EMBL" id="RHM07088.1"/>
    </source>
</evidence>
<feature type="compositionally biased region" description="Polar residues" evidence="1">
    <location>
        <begin position="35"/>
        <end position="44"/>
    </location>
</feature>
<organism evidence="4 5">
    <name type="scientific">Amedibacillus dolichus</name>
    <dbReference type="NCBI Taxonomy" id="31971"/>
    <lineage>
        <taxon>Bacteria</taxon>
        <taxon>Bacillati</taxon>
        <taxon>Bacillota</taxon>
        <taxon>Erysipelotrichia</taxon>
        <taxon>Erysipelotrichales</taxon>
        <taxon>Erysipelotrichaceae</taxon>
        <taxon>Amedibacillus</taxon>
    </lineage>
</organism>
<dbReference type="EMBL" id="QRPK01000070">
    <property type="protein sequence ID" value="RHM07088.1"/>
    <property type="molecule type" value="Genomic_DNA"/>
</dbReference>
<accession>A0A415P353</accession>
<dbReference type="PROSITE" id="PS51257">
    <property type="entry name" value="PROKAR_LIPOPROTEIN"/>
    <property type="match status" value="1"/>
</dbReference>
<protein>
    <recommendedName>
        <fullName evidence="3">SCP domain-containing protein</fullName>
    </recommendedName>
</protein>
<dbReference type="SUPFAM" id="SSF55797">
    <property type="entry name" value="PR-1-like"/>
    <property type="match status" value="1"/>
</dbReference>
<name>A0A415P353_9FIRM</name>
<dbReference type="OrthoDB" id="2379109at2"/>
<keyword evidence="5" id="KW-1185">Reference proteome</keyword>
<sequence>MKTRKWLMMLVTLLLITGCSQNDSSQSKKDLKTESAVNQNTIETQKVKTDEKSKKDVKTTQKQEIKKSKVVNEKEIIHMKNESNKTVKEEVKEQPKEESKPIEKAPVETTTPPSQDNSVVEVPETPIVEEPVKQEAMAQAVMNQINAYRQQHGLQPLAQSSYHQQKADSHAYEMAKARALWHQDNGECITNSPDPFSAWVTSPEHNEILLRENNTQGVVSIYYVDGYYYSVFKTSW</sequence>